<dbReference type="OrthoDB" id="2547319at2"/>
<sequence length="526" mass="57644">MNVVNRPKMLVFSHICSPEFITGAEKLLLSFLRELHRLFHCVLVVPREGAIAEAARRHGVEIAVLDIPLSIAMYIAAPHLSAELDNLRRHTAWEQLVALLQREEPSYVWVNTCVHPLPAMAAKALGVPTIWSLMETINDGSHRDEAARIVATYSDRIVGISKTVLAPIPSGAHAKAAVLPPFLNREELLPDSWPMARLRQRRSQGWSEHHLVAGYIASALYPNKGLKDFVQAMLPLAALDSRVRLLVIGNPDEDADYVRSCRELIQKAGLADRVSWIRFADRIEYVYPMMDVVVVPSLIAEGFGMTALEGMVFGKPVVAYASGGLEEILQATGNAAYLVKPGDISGLTTAIATLLQNEKLRSEVGAAGARAAEETFGRDAFREQLTALVSGLPARQPPALQGLVRGRGPTVYYIEHGRRRSFPSEAVFHGLGFRFEDVQDVPDHRLSLIPHGPPMELPAAENRGGAGEGAGASRRSSSSRRSSGGRGRRARRGPRSSRRSRRTSGGGRRSAGRARGRRRRHARNGR</sequence>
<accession>A0A4V3WDS5</accession>
<feature type="domain" description="Glycosyl transferase family 1" evidence="5">
    <location>
        <begin position="205"/>
        <end position="368"/>
    </location>
</feature>
<feature type="compositionally biased region" description="Low complexity" evidence="4">
    <location>
        <begin position="471"/>
        <end position="482"/>
    </location>
</feature>
<proteinExistence type="inferred from homology"/>
<dbReference type="Pfam" id="PF00534">
    <property type="entry name" value="Glycos_transf_1"/>
    <property type="match status" value="1"/>
</dbReference>
<evidence type="ECO:0000256" key="2">
    <source>
        <dbReference type="ARBA" id="ARBA00022676"/>
    </source>
</evidence>
<protein>
    <submittedName>
        <fullName evidence="6">Glycosyltransferase family 4 protein</fullName>
    </submittedName>
</protein>
<dbReference type="SUPFAM" id="SSF53756">
    <property type="entry name" value="UDP-Glycosyltransferase/glycogen phosphorylase"/>
    <property type="match status" value="1"/>
</dbReference>
<feature type="compositionally biased region" description="Basic residues" evidence="4">
    <location>
        <begin position="486"/>
        <end position="502"/>
    </location>
</feature>
<keyword evidence="7" id="KW-1185">Reference proteome</keyword>
<name>A0A4V3WDS5_9BACL</name>
<dbReference type="EMBL" id="SSOB01000057">
    <property type="protein sequence ID" value="THF73364.1"/>
    <property type="molecule type" value="Genomic_DNA"/>
</dbReference>
<dbReference type="PANTHER" id="PTHR12526">
    <property type="entry name" value="GLYCOSYLTRANSFERASE"/>
    <property type="match status" value="1"/>
</dbReference>
<evidence type="ECO:0000313" key="7">
    <source>
        <dbReference type="Proteomes" id="UP000310636"/>
    </source>
</evidence>
<dbReference type="CDD" id="cd03801">
    <property type="entry name" value="GT4_PimA-like"/>
    <property type="match status" value="1"/>
</dbReference>
<dbReference type="Gene3D" id="3.40.50.2000">
    <property type="entry name" value="Glycogen Phosphorylase B"/>
    <property type="match status" value="2"/>
</dbReference>
<evidence type="ECO:0000256" key="4">
    <source>
        <dbReference type="SAM" id="MobiDB-lite"/>
    </source>
</evidence>
<dbReference type="Proteomes" id="UP000310636">
    <property type="component" value="Unassembled WGS sequence"/>
</dbReference>
<feature type="region of interest" description="Disordered" evidence="4">
    <location>
        <begin position="445"/>
        <end position="526"/>
    </location>
</feature>
<comment type="similarity">
    <text evidence="1">Belongs to the glycosyltransferase group 1 family. Glycosyltransferase 4 subfamily.</text>
</comment>
<feature type="compositionally biased region" description="Basic residues" evidence="4">
    <location>
        <begin position="510"/>
        <end position="526"/>
    </location>
</feature>
<dbReference type="InterPro" id="IPR001296">
    <property type="entry name" value="Glyco_trans_1"/>
</dbReference>
<dbReference type="AlphaFoldDB" id="A0A4V3WDS5"/>
<evidence type="ECO:0000313" key="6">
    <source>
        <dbReference type="EMBL" id="THF73364.1"/>
    </source>
</evidence>
<keyword evidence="2" id="KW-0328">Glycosyltransferase</keyword>
<evidence type="ECO:0000259" key="5">
    <source>
        <dbReference type="Pfam" id="PF00534"/>
    </source>
</evidence>
<dbReference type="PANTHER" id="PTHR12526:SF640">
    <property type="entry name" value="COLANIC ACID BIOSYNTHESIS GLYCOSYLTRANSFERASE WCAL-RELATED"/>
    <property type="match status" value="1"/>
</dbReference>
<keyword evidence="3 6" id="KW-0808">Transferase</keyword>
<comment type="caution">
    <text evidence="6">The sequence shown here is derived from an EMBL/GenBank/DDBJ whole genome shotgun (WGS) entry which is preliminary data.</text>
</comment>
<evidence type="ECO:0000256" key="1">
    <source>
        <dbReference type="ARBA" id="ARBA00009481"/>
    </source>
</evidence>
<evidence type="ECO:0000256" key="3">
    <source>
        <dbReference type="ARBA" id="ARBA00022679"/>
    </source>
</evidence>
<reference evidence="6 7" key="1">
    <citation type="submission" date="2019-04" db="EMBL/GenBank/DDBJ databases">
        <title>Cohnella sp. nov. isolated from preserved vegetables.</title>
        <authorList>
            <person name="Lin S.-Y."/>
            <person name="Hung M.-H."/>
            <person name="Young C.-C."/>
        </authorList>
    </citation>
    <scope>NUCLEOTIDE SEQUENCE [LARGE SCALE GENOMIC DNA]</scope>
    <source>
        <strain evidence="6 7">CC-MHH1044</strain>
    </source>
</reference>
<gene>
    <name evidence="6" type="ORF">E6C55_29605</name>
</gene>
<dbReference type="GO" id="GO:0016757">
    <property type="term" value="F:glycosyltransferase activity"/>
    <property type="evidence" value="ECO:0007669"/>
    <property type="project" value="UniProtKB-KW"/>
</dbReference>
<organism evidence="6 7">
    <name type="scientific">Cohnella fermenti</name>
    <dbReference type="NCBI Taxonomy" id="2565925"/>
    <lineage>
        <taxon>Bacteria</taxon>
        <taxon>Bacillati</taxon>
        <taxon>Bacillota</taxon>
        <taxon>Bacilli</taxon>
        <taxon>Bacillales</taxon>
        <taxon>Paenibacillaceae</taxon>
        <taxon>Cohnella</taxon>
    </lineage>
</organism>